<sequence>MGWGHGAWGHSVDSSEPAISLATANAELNGLTATTTFVRAEVSDYMKAAVAAGTQFDIVVLDPPKLAPDRNTLARARVKWPRRRQELPATAQVRVAAA</sequence>
<reference evidence="1 2" key="1">
    <citation type="journal article" date="2017" name="Mol. Biol. Evol.">
        <title>The 4-celled Tetrabaena socialis nuclear genome reveals the essential components for genetic control of cell number at the origin of multicellularity in the volvocine lineage.</title>
        <authorList>
            <person name="Featherston J."/>
            <person name="Arakaki Y."/>
            <person name="Hanschen E.R."/>
            <person name="Ferris P.J."/>
            <person name="Michod R.E."/>
            <person name="Olson B.J.S.C."/>
            <person name="Nozaki H."/>
            <person name="Durand P.M."/>
        </authorList>
    </citation>
    <scope>NUCLEOTIDE SEQUENCE [LARGE SCALE GENOMIC DNA]</scope>
    <source>
        <strain evidence="1 2">NIES-571</strain>
    </source>
</reference>
<dbReference type="Gene3D" id="3.40.50.150">
    <property type="entry name" value="Vaccinia Virus protein VP39"/>
    <property type="match status" value="1"/>
</dbReference>
<evidence type="ECO:0000313" key="1">
    <source>
        <dbReference type="EMBL" id="PNH09377.1"/>
    </source>
</evidence>
<accession>A0A2J8AA24</accession>
<proteinExistence type="predicted"/>
<name>A0A2J8AA24_9CHLO</name>
<dbReference type="InterPro" id="IPR029063">
    <property type="entry name" value="SAM-dependent_MTases_sf"/>
</dbReference>
<keyword evidence="2" id="KW-1185">Reference proteome</keyword>
<dbReference type="Proteomes" id="UP000236333">
    <property type="component" value="Unassembled WGS sequence"/>
</dbReference>
<keyword evidence="1" id="KW-0808">Transferase</keyword>
<organism evidence="1 2">
    <name type="scientific">Tetrabaena socialis</name>
    <dbReference type="NCBI Taxonomy" id="47790"/>
    <lineage>
        <taxon>Eukaryota</taxon>
        <taxon>Viridiplantae</taxon>
        <taxon>Chlorophyta</taxon>
        <taxon>core chlorophytes</taxon>
        <taxon>Chlorophyceae</taxon>
        <taxon>CS clade</taxon>
        <taxon>Chlamydomonadales</taxon>
        <taxon>Tetrabaenaceae</taxon>
        <taxon>Tetrabaena</taxon>
    </lineage>
</organism>
<evidence type="ECO:0000313" key="2">
    <source>
        <dbReference type="Proteomes" id="UP000236333"/>
    </source>
</evidence>
<gene>
    <name evidence="1" type="ORF">TSOC_004019</name>
</gene>
<dbReference type="PANTHER" id="PTHR42873">
    <property type="entry name" value="RIBOSOMAL RNA LARGE SUBUNIT METHYLTRANSFERASE"/>
    <property type="match status" value="1"/>
</dbReference>
<dbReference type="GO" id="GO:0008168">
    <property type="term" value="F:methyltransferase activity"/>
    <property type="evidence" value="ECO:0007669"/>
    <property type="project" value="UniProtKB-KW"/>
</dbReference>
<dbReference type="SUPFAM" id="SSF53335">
    <property type="entry name" value="S-adenosyl-L-methionine-dependent methyltransferases"/>
    <property type="match status" value="1"/>
</dbReference>
<dbReference type="OrthoDB" id="269872at2759"/>
<dbReference type="AlphaFoldDB" id="A0A2J8AA24"/>
<comment type="caution">
    <text evidence="1">The sequence shown here is derived from an EMBL/GenBank/DDBJ whole genome shotgun (WGS) entry which is preliminary data.</text>
</comment>
<protein>
    <submittedName>
        <fullName evidence="1">Ribosomal RNA large subunit methyltransferase I</fullName>
    </submittedName>
</protein>
<dbReference type="GO" id="GO:0032259">
    <property type="term" value="P:methylation"/>
    <property type="evidence" value="ECO:0007669"/>
    <property type="project" value="UniProtKB-KW"/>
</dbReference>
<keyword evidence="1" id="KW-0489">Methyltransferase</keyword>
<dbReference type="EMBL" id="PGGS01000093">
    <property type="protein sequence ID" value="PNH09377.1"/>
    <property type="molecule type" value="Genomic_DNA"/>
</dbReference>
<dbReference type="PANTHER" id="PTHR42873:SF1">
    <property type="entry name" value="S-ADENOSYLMETHIONINE-DEPENDENT METHYLTRANSFERASE DOMAIN-CONTAINING PROTEIN"/>
    <property type="match status" value="1"/>
</dbReference>